<dbReference type="GO" id="GO:0030182">
    <property type="term" value="P:neuron differentiation"/>
    <property type="evidence" value="ECO:0007669"/>
    <property type="project" value="TreeGrafter"/>
</dbReference>
<keyword evidence="2" id="KW-0238">DNA-binding</keyword>
<evidence type="ECO:0000256" key="1">
    <source>
        <dbReference type="ARBA" id="ARBA00004123"/>
    </source>
</evidence>
<evidence type="ECO:0000313" key="6">
    <source>
        <dbReference type="EMBL" id="CAG9768240.1"/>
    </source>
</evidence>
<dbReference type="AlphaFoldDB" id="A0A9N9MVV4"/>
<evidence type="ECO:0000256" key="2">
    <source>
        <dbReference type="ARBA" id="ARBA00023125"/>
    </source>
</evidence>
<evidence type="ECO:0000259" key="5">
    <source>
        <dbReference type="SMART" id="SM00398"/>
    </source>
</evidence>
<protein>
    <recommendedName>
        <fullName evidence="5">HMG box domain-containing protein</fullName>
    </recommendedName>
</protein>
<dbReference type="SMART" id="SM00398">
    <property type="entry name" value="HMG"/>
    <property type="match status" value="1"/>
</dbReference>
<proteinExistence type="predicted"/>
<evidence type="ECO:0000256" key="4">
    <source>
        <dbReference type="SAM" id="MobiDB-lite"/>
    </source>
</evidence>
<dbReference type="InterPro" id="IPR036910">
    <property type="entry name" value="HMG_box_dom_sf"/>
</dbReference>
<dbReference type="GO" id="GO:0007420">
    <property type="term" value="P:brain development"/>
    <property type="evidence" value="ECO:0007669"/>
    <property type="project" value="TreeGrafter"/>
</dbReference>
<dbReference type="EMBL" id="OU892280">
    <property type="protein sequence ID" value="CAG9768240.1"/>
    <property type="molecule type" value="Genomic_DNA"/>
</dbReference>
<dbReference type="FunFam" id="1.10.30.10:FF:000002">
    <property type="entry name" value="transcription factor Sox-2"/>
    <property type="match status" value="1"/>
</dbReference>
<evidence type="ECO:0000256" key="3">
    <source>
        <dbReference type="ARBA" id="ARBA00023242"/>
    </source>
</evidence>
<accession>A0A9N9MVV4</accession>
<evidence type="ECO:0000313" key="7">
    <source>
        <dbReference type="Proteomes" id="UP001152799"/>
    </source>
</evidence>
<feature type="region of interest" description="Disordered" evidence="4">
    <location>
        <begin position="1"/>
        <end position="35"/>
    </location>
</feature>
<feature type="compositionally biased region" description="Low complexity" evidence="4">
    <location>
        <begin position="18"/>
        <end position="29"/>
    </location>
</feature>
<dbReference type="GO" id="GO:0000122">
    <property type="term" value="P:negative regulation of transcription by RNA polymerase II"/>
    <property type="evidence" value="ECO:0007669"/>
    <property type="project" value="TreeGrafter"/>
</dbReference>
<dbReference type="PANTHER" id="PTHR10270:SF324">
    <property type="entry name" value="SOX DOMAIN-CONTAINING PROTEIN DICHAETE-RELATED"/>
    <property type="match status" value="1"/>
</dbReference>
<dbReference type="InterPro" id="IPR009071">
    <property type="entry name" value="HMG_box_dom"/>
</dbReference>
<keyword evidence="3" id="KW-0539">Nucleus</keyword>
<dbReference type="GO" id="GO:0005634">
    <property type="term" value="C:nucleus"/>
    <property type="evidence" value="ECO:0007669"/>
    <property type="project" value="UniProtKB-SubCell"/>
</dbReference>
<dbReference type="SUPFAM" id="SSF47095">
    <property type="entry name" value="HMG-box"/>
    <property type="match status" value="1"/>
</dbReference>
<dbReference type="InterPro" id="IPR050140">
    <property type="entry name" value="SRY-related_HMG-box_TF-like"/>
</dbReference>
<dbReference type="Pfam" id="PF00505">
    <property type="entry name" value="HMG_box"/>
    <property type="match status" value="1"/>
</dbReference>
<keyword evidence="7" id="KW-1185">Reference proteome</keyword>
<dbReference type="OrthoDB" id="6247875at2759"/>
<dbReference type="GO" id="GO:0000978">
    <property type="term" value="F:RNA polymerase II cis-regulatory region sequence-specific DNA binding"/>
    <property type="evidence" value="ECO:0007669"/>
    <property type="project" value="TreeGrafter"/>
</dbReference>
<gene>
    <name evidence="6" type="ORF">CEUTPL_LOCUS8787</name>
</gene>
<organism evidence="6 7">
    <name type="scientific">Ceutorhynchus assimilis</name>
    <name type="common">cabbage seed weevil</name>
    <dbReference type="NCBI Taxonomy" id="467358"/>
    <lineage>
        <taxon>Eukaryota</taxon>
        <taxon>Metazoa</taxon>
        <taxon>Ecdysozoa</taxon>
        <taxon>Arthropoda</taxon>
        <taxon>Hexapoda</taxon>
        <taxon>Insecta</taxon>
        <taxon>Pterygota</taxon>
        <taxon>Neoptera</taxon>
        <taxon>Endopterygota</taxon>
        <taxon>Coleoptera</taxon>
        <taxon>Polyphaga</taxon>
        <taxon>Cucujiformia</taxon>
        <taxon>Curculionidae</taxon>
        <taxon>Ceutorhynchinae</taxon>
        <taxon>Ceutorhynchus</taxon>
    </lineage>
</organism>
<feature type="domain" description="HMG box" evidence="5">
    <location>
        <begin position="36"/>
        <end position="106"/>
    </location>
</feature>
<dbReference type="Gene3D" id="1.10.30.10">
    <property type="entry name" value="High mobility group box domain"/>
    <property type="match status" value="1"/>
</dbReference>
<dbReference type="CDD" id="cd01388">
    <property type="entry name" value="HMG-box_SoxB"/>
    <property type="match status" value="1"/>
</dbReference>
<name>A0A9N9MVV4_9CUCU</name>
<sequence length="245" mass="27726">MYGFSASPMMEEYHQSHHQQPPAQSNSPSPGVPDAHIKRPMNAFMVWSRIQRRKIALDNPKMHNSEISKRLGAEWKLLTESDKRPFIDEAKRLRALHMKEHPDYKYRPRRKPKGPLPSGLKPGMGFPTLQLPYFPPMDSLSSPYPYFNPAFDMSRMSAVPTYSPQGDKGHHQVPTSLHSSLYSSLYHHHQPPTTKSFAQAHHMGMFPSISTSLPTPPMMYSASSSPASSTGSADMEIRRPVPVMY</sequence>
<dbReference type="PANTHER" id="PTHR10270">
    <property type="entry name" value="SOX TRANSCRIPTION FACTOR"/>
    <property type="match status" value="1"/>
</dbReference>
<comment type="subcellular location">
    <subcellularLocation>
        <location evidence="1">Nucleus</location>
    </subcellularLocation>
</comment>
<dbReference type="GO" id="GO:0001228">
    <property type="term" value="F:DNA-binding transcription activator activity, RNA polymerase II-specific"/>
    <property type="evidence" value="ECO:0007669"/>
    <property type="project" value="TreeGrafter"/>
</dbReference>
<reference evidence="6" key="1">
    <citation type="submission" date="2022-01" db="EMBL/GenBank/DDBJ databases">
        <authorList>
            <person name="King R."/>
        </authorList>
    </citation>
    <scope>NUCLEOTIDE SEQUENCE</scope>
</reference>
<dbReference type="Proteomes" id="UP001152799">
    <property type="component" value="Chromosome 4"/>
</dbReference>